<feature type="compositionally biased region" description="Basic and acidic residues" evidence="1">
    <location>
        <begin position="50"/>
        <end position="63"/>
    </location>
</feature>
<protein>
    <recommendedName>
        <fullName evidence="4">PH domain-containing protein</fullName>
    </recommendedName>
</protein>
<evidence type="ECO:0000313" key="3">
    <source>
        <dbReference type="Proteomes" id="UP000737018"/>
    </source>
</evidence>
<evidence type="ECO:0000256" key="1">
    <source>
        <dbReference type="SAM" id="MobiDB-lite"/>
    </source>
</evidence>
<sequence length="114" mass="12772">MVQRRMERQRREEELKTRSIKKGQDAEQGMLNRATSPQTAGQQTGGSLKSMKEKSGQAEKEAQESSGLKTAGPEGEITAGFILKKSAKTNGWSRRWFVLNEKTGKIEENACREE</sequence>
<feature type="compositionally biased region" description="Polar residues" evidence="1">
    <location>
        <begin position="33"/>
        <end position="47"/>
    </location>
</feature>
<name>A0A8J4VEQ6_9ROSI</name>
<organism evidence="2 3">
    <name type="scientific">Castanea mollissima</name>
    <name type="common">Chinese chestnut</name>
    <dbReference type="NCBI Taxonomy" id="60419"/>
    <lineage>
        <taxon>Eukaryota</taxon>
        <taxon>Viridiplantae</taxon>
        <taxon>Streptophyta</taxon>
        <taxon>Embryophyta</taxon>
        <taxon>Tracheophyta</taxon>
        <taxon>Spermatophyta</taxon>
        <taxon>Magnoliopsida</taxon>
        <taxon>eudicotyledons</taxon>
        <taxon>Gunneridae</taxon>
        <taxon>Pentapetalae</taxon>
        <taxon>rosids</taxon>
        <taxon>fabids</taxon>
        <taxon>Fagales</taxon>
        <taxon>Fagaceae</taxon>
        <taxon>Castanea</taxon>
    </lineage>
</organism>
<proteinExistence type="predicted"/>
<gene>
    <name evidence="2" type="ORF">CMV_027946</name>
</gene>
<keyword evidence="3" id="KW-1185">Reference proteome</keyword>
<dbReference type="AlphaFoldDB" id="A0A8J4VEQ6"/>
<accession>A0A8J4VEQ6</accession>
<evidence type="ECO:0000313" key="2">
    <source>
        <dbReference type="EMBL" id="KAF3945701.1"/>
    </source>
</evidence>
<dbReference type="SUPFAM" id="SSF50729">
    <property type="entry name" value="PH domain-like"/>
    <property type="match status" value="1"/>
</dbReference>
<dbReference type="Proteomes" id="UP000737018">
    <property type="component" value="Unassembled WGS sequence"/>
</dbReference>
<reference evidence="2" key="1">
    <citation type="submission" date="2020-03" db="EMBL/GenBank/DDBJ databases">
        <title>Castanea mollissima Vanexum genome sequencing.</title>
        <authorList>
            <person name="Staton M."/>
        </authorList>
    </citation>
    <scope>NUCLEOTIDE SEQUENCE</scope>
    <source>
        <tissue evidence="2">Leaf</tissue>
    </source>
</reference>
<feature type="compositionally biased region" description="Basic and acidic residues" evidence="1">
    <location>
        <begin position="1"/>
        <end position="25"/>
    </location>
</feature>
<comment type="caution">
    <text evidence="2">The sequence shown here is derived from an EMBL/GenBank/DDBJ whole genome shotgun (WGS) entry which is preliminary data.</text>
</comment>
<evidence type="ECO:0008006" key="4">
    <source>
        <dbReference type="Google" id="ProtNLM"/>
    </source>
</evidence>
<feature type="region of interest" description="Disordered" evidence="1">
    <location>
        <begin position="1"/>
        <end position="75"/>
    </location>
</feature>
<dbReference type="OrthoDB" id="1731467at2759"/>
<dbReference type="EMBL" id="JRKL02011477">
    <property type="protein sequence ID" value="KAF3945701.1"/>
    <property type="molecule type" value="Genomic_DNA"/>
</dbReference>